<dbReference type="RefSeq" id="WP_145277054.1">
    <property type="nucleotide sequence ID" value="NZ_CP036272.1"/>
</dbReference>
<feature type="domain" description="ATPase AAA-type core" evidence="1">
    <location>
        <begin position="49"/>
        <end position="142"/>
    </location>
</feature>
<gene>
    <name evidence="2" type="ORF">SV7mr_48890</name>
</gene>
<keyword evidence="3" id="KW-1185">Reference proteome</keyword>
<reference evidence="2 3" key="1">
    <citation type="submission" date="2019-02" db="EMBL/GenBank/DDBJ databases">
        <title>Deep-cultivation of Planctomycetes and their phenomic and genomic characterization uncovers novel biology.</title>
        <authorList>
            <person name="Wiegand S."/>
            <person name="Jogler M."/>
            <person name="Boedeker C."/>
            <person name="Pinto D."/>
            <person name="Vollmers J."/>
            <person name="Rivas-Marin E."/>
            <person name="Kohn T."/>
            <person name="Peeters S.H."/>
            <person name="Heuer A."/>
            <person name="Rast P."/>
            <person name="Oberbeckmann S."/>
            <person name="Bunk B."/>
            <person name="Jeske O."/>
            <person name="Meyerdierks A."/>
            <person name="Storesund J.E."/>
            <person name="Kallscheuer N."/>
            <person name="Luecker S."/>
            <person name="Lage O.M."/>
            <person name="Pohl T."/>
            <person name="Merkel B.J."/>
            <person name="Hornburger P."/>
            <person name="Mueller R.-W."/>
            <person name="Bruemmer F."/>
            <person name="Labrenz M."/>
            <person name="Spormann A.M."/>
            <person name="Op den Camp H."/>
            <person name="Overmann J."/>
            <person name="Amann R."/>
            <person name="Jetten M.S.M."/>
            <person name="Mascher T."/>
            <person name="Medema M.H."/>
            <person name="Devos D.P."/>
            <person name="Kaster A.-K."/>
            <person name="Ovreas L."/>
            <person name="Rohde M."/>
            <person name="Galperin M.Y."/>
            <person name="Jogler C."/>
        </authorList>
    </citation>
    <scope>NUCLEOTIDE SEQUENCE [LARGE SCALE GENOMIC DNA]</scope>
    <source>
        <strain evidence="2 3">SV_7m_r</strain>
    </source>
</reference>
<dbReference type="Proteomes" id="UP000315003">
    <property type="component" value="Chromosome"/>
</dbReference>
<name>A0A517T1W9_9BACT</name>
<dbReference type="InterPro" id="IPR003959">
    <property type="entry name" value="ATPase_AAA_core"/>
</dbReference>
<evidence type="ECO:0000259" key="1">
    <source>
        <dbReference type="Pfam" id="PF13304"/>
    </source>
</evidence>
<dbReference type="Pfam" id="PF13304">
    <property type="entry name" value="AAA_21"/>
    <property type="match status" value="2"/>
</dbReference>
<evidence type="ECO:0000313" key="3">
    <source>
        <dbReference type="Proteomes" id="UP000315003"/>
    </source>
</evidence>
<dbReference type="Gene3D" id="3.40.50.300">
    <property type="entry name" value="P-loop containing nucleotide triphosphate hydrolases"/>
    <property type="match status" value="2"/>
</dbReference>
<dbReference type="AlphaFoldDB" id="A0A517T1W9"/>
<dbReference type="GO" id="GO:0016887">
    <property type="term" value="F:ATP hydrolysis activity"/>
    <property type="evidence" value="ECO:0007669"/>
    <property type="project" value="InterPro"/>
</dbReference>
<dbReference type="PANTHER" id="PTHR40396:SF1">
    <property type="entry name" value="ATPASE AAA-TYPE CORE DOMAIN-CONTAINING PROTEIN"/>
    <property type="match status" value="1"/>
</dbReference>
<dbReference type="PANTHER" id="PTHR40396">
    <property type="entry name" value="ATPASE-LIKE PROTEIN"/>
    <property type="match status" value="1"/>
</dbReference>
<proteinExistence type="predicted"/>
<dbReference type="OrthoDB" id="9809324at2"/>
<feature type="domain" description="ATPase AAA-type core" evidence="1">
    <location>
        <begin position="283"/>
        <end position="388"/>
    </location>
</feature>
<dbReference type="GO" id="GO:0005524">
    <property type="term" value="F:ATP binding"/>
    <property type="evidence" value="ECO:0007669"/>
    <property type="project" value="InterPro"/>
</dbReference>
<dbReference type="EMBL" id="CP036272">
    <property type="protein sequence ID" value="QDT62341.1"/>
    <property type="molecule type" value="Genomic_DNA"/>
</dbReference>
<protein>
    <recommendedName>
        <fullName evidence="1">ATPase AAA-type core domain-containing protein</fullName>
    </recommendedName>
</protein>
<dbReference type="InterPro" id="IPR027417">
    <property type="entry name" value="P-loop_NTPase"/>
</dbReference>
<accession>A0A517T1W9</accession>
<dbReference type="SUPFAM" id="SSF52540">
    <property type="entry name" value="P-loop containing nucleoside triphosphate hydrolases"/>
    <property type="match status" value="1"/>
</dbReference>
<organism evidence="2 3">
    <name type="scientific">Stieleria bergensis</name>
    <dbReference type="NCBI Taxonomy" id="2528025"/>
    <lineage>
        <taxon>Bacteria</taxon>
        <taxon>Pseudomonadati</taxon>
        <taxon>Planctomycetota</taxon>
        <taxon>Planctomycetia</taxon>
        <taxon>Pirellulales</taxon>
        <taxon>Pirellulaceae</taxon>
        <taxon>Stieleria</taxon>
    </lineage>
</organism>
<sequence>MLISFSVSNFRSFGEEVTLDMIASPKLTDHTDHLIQIDKADKHVVRTAMLYGPNAAGKSNLIKAMDYAQTLICTGSQSHHAGPEPFRFDRSTAAKPSSFEFRFMVGDEIFTYGFDVGRRGIVAEWLSALRGTREKDIFVRDEKGQTVVGDAPKSFFSNDAEMQHTLSVLSQLPIRPTQLFLSRANSLPEESLGATLRGVIEWLTEDLIILEAEARSCDMLERLYSDTPFKKFAESFLCNVDTGICELQFHEQSRDCRDHEREIFQSFGDDGYMPYYRYGCSGDMDERIDPDDPTKVITRQLMSLHRGNEGDVRFMLPFGEESDGTQQLLHYLPYLNPQQGRSRVVVIDELDRSLHPKLCWELVEFFSTSCPGVRRQMVVTTHEAHLLDQELLRRDEYWMVEKDKTGQSRLTPLTDFKIRKDLNLRKGYLQGRFDALPIIGDISSLAEWLGCTRDGTKDAQETPIA</sequence>
<evidence type="ECO:0000313" key="2">
    <source>
        <dbReference type="EMBL" id="QDT62341.1"/>
    </source>
</evidence>